<dbReference type="InterPro" id="IPR004635">
    <property type="entry name" value="Pept_S49_SppA"/>
</dbReference>
<sequence>MKITHVNEIIIFLILVSSISKRVYIPIYNKIVHGDDLLVLFFGMVFFYGVESKNCSEALAPYFDGGNHLVQFSAVLRNGTVIYTKQMLYSYYSTLTNGDPFKVVRNDFTSCNDNLIQPFSVEKQQISFYDAHGIVLYKTGAVSISPLWKIENDTQYSFNLICPDNSQVLYAFSQDNYFSFYFGENFYDNKMSKFQLAIPKRFDEISKFLTDYIHDHPYKSAQIALMLGWIGFKQIVKKYRSIIPNNTFIEIDLANLLAVTTPLTSIEQWLEPASLYFRDIVDGIRKAADDPKVTGLIFRIGTHFAMSFAHIQEIRDAVRYMRSKGKKTLFYADSFGEFSNANITYYLASAFETIYMSPVGSLCIVNWGIDAPFIKKTLEKLEIVPEFLRRREFKSAANMFTEEKMTPSERESMQSILDSLFNQMTEGIAQDRNLLVDDVSRYFASGPFTAAKAESLKLIDKLAYLPDAYDEIKGVQPAAAAAEKTAKQRKSPKVNTIFLTKYLSLTGRLNAPGNSKKNRIAYINAEGAISCGKSLTKMNGGPTIGAESLSLAIRAAVLDKTIKAIIIRVDSPGGSYQASCIVHFEIERAKKAGKKVIALMGSVAASGGYFISCNADKIVAQHGTITGSIGVLLGKLNIRKPLEKIGVSFDNLKINERDDTVGDNSNLFSSLYNYSEAQLNTLNHELDEIYGDFKSKVAQGRNLSMEQVEEVARGRVWSGQQAFERKLVDRIGGLNEAIEETKELLKLGKDDKVELIPFPRDNLIKQLLSSSAPYNSDELDKRGVPLGISASSVGISTLATPIKMIGTIFSLFNHSSSLLPGQIMSWLKRESNRQHISLEMDSSVQNFL</sequence>
<reference evidence="8 9" key="1">
    <citation type="journal article" date="2011" name="Genome Res.">
        <title>Phylogeny-wide analysis of social amoeba genomes highlights ancient origins for complex intercellular communication.</title>
        <authorList>
            <person name="Heidel A.J."/>
            <person name="Lawal H.M."/>
            <person name="Felder M."/>
            <person name="Schilde C."/>
            <person name="Helps N.R."/>
            <person name="Tunggal B."/>
            <person name="Rivero F."/>
            <person name="John U."/>
            <person name="Schleicher M."/>
            <person name="Eichinger L."/>
            <person name="Platzer M."/>
            <person name="Noegel A.A."/>
            <person name="Schaap P."/>
            <person name="Gloeckner G."/>
        </authorList>
    </citation>
    <scope>NUCLEOTIDE SEQUENCE [LARGE SCALE GENOMIC DNA]</scope>
    <source>
        <strain evidence="9">ATCC 26659 / Pp 5 / PN500</strain>
    </source>
</reference>
<dbReference type="Gene3D" id="3.90.226.10">
    <property type="entry name" value="2-enoyl-CoA Hydratase, Chain A, domain 1"/>
    <property type="match status" value="2"/>
</dbReference>
<organism evidence="8 9">
    <name type="scientific">Heterostelium pallidum (strain ATCC 26659 / Pp 5 / PN500)</name>
    <name type="common">Cellular slime mold</name>
    <name type="synonym">Polysphondylium pallidum</name>
    <dbReference type="NCBI Taxonomy" id="670386"/>
    <lineage>
        <taxon>Eukaryota</taxon>
        <taxon>Amoebozoa</taxon>
        <taxon>Evosea</taxon>
        <taxon>Eumycetozoa</taxon>
        <taxon>Dictyostelia</taxon>
        <taxon>Acytosteliales</taxon>
        <taxon>Acytosteliaceae</taxon>
        <taxon>Heterostelium</taxon>
    </lineage>
</organism>
<evidence type="ECO:0000313" key="9">
    <source>
        <dbReference type="Proteomes" id="UP000001396"/>
    </source>
</evidence>
<name>D3B3C3_HETP5</name>
<evidence type="ECO:0000259" key="7">
    <source>
        <dbReference type="Pfam" id="PF01343"/>
    </source>
</evidence>
<dbReference type="GO" id="GO:0006465">
    <property type="term" value="P:signal peptide processing"/>
    <property type="evidence" value="ECO:0007669"/>
    <property type="project" value="InterPro"/>
</dbReference>
<keyword evidence="9" id="KW-1185">Reference proteome</keyword>
<dbReference type="Pfam" id="PF01343">
    <property type="entry name" value="Peptidase_S49"/>
    <property type="match status" value="2"/>
</dbReference>
<dbReference type="EMBL" id="ADBJ01000010">
    <property type="protein sequence ID" value="EFA83821.1"/>
    <property type="molecule type" value="Genomic_DNA"/>
</dbReference>
<accession>D3B3C3</accession>
<dbReference type="AlphaFoldDB" id="D3B3C3"/>
<dbReference type="CDD" id="cd07018">
    <property type="entry name" value="S49_SppA_67K_type"/>
    <property type="match status" value="1"/>
</dbReference>
<dbReference type="NCBIfam" id="TIGR00705">
    <property type="entry name" value="SppA_67K"/>
    <property type="match status" value="1"/>
</dbReference>
<dbReference type="GeneID" id="31358412"/>
<dbReference type="CDD" id="cd07023">
    <property type="entry name" value="S49_Sppa_N_C"/>
    <property type="match status" value="1"/>
</dbReference>
<feature type="domain" description="Peptidase S49" evidence="7">
    <location>
        <begin position="589"/>
        <end position="747"/>
    </location>
</feature>
<dbReference type="PANTHER" id="PTHR33209:SF1">
    <property type="entry name" value="PEPTIDASE S49 DOMAIN-CONTAINING PROTEIN"/>
    <property type="match status" value="1"/>
</dbReference>
<dbReference type="SUPFAM" id="SSF52096">
    <property type="entry name" value="ClpP/crotonase"/>
    <property type="match status" value="2"/>
</dbReference>
<gene>
    <name evidence="8" type="ORF">PPL_02889</name>
</gene>
<evidence type="ECO:0000256" key="5">
    <source>
        <dbReference type="ARBA" id="ARBA00022825"/>
    </source>
</evidence>
<keyword evidence="4" id="KW-0378">Hydrolase</keyword>
<dbReference type="InterPro" id="IPR029045">
    <property type="entry name" value="ClpP/crotonase-like_dom_sf"/>
</dbReference>
<keyword evidence="5" id="KW-0720">Serine protease</keyword>
<dbReference type="Proteomes" id="UP000001396">
    <property type="component" value="Unassembled WGS sequence"/>
</dbReference>
<evidence type="ECO:0000256" key="3">
    <source>
        <dbReference type="ARBA" id="ARBA00022670"/>
    </source>
</evidence>
<dbReference type="InterPro" id="IPR047272">
    <property type="entry name" value="S49_SppA_C"/>
</dbReference>
<dbReference type="InterPro" id="IPR004634">
    <property type="entry name" value="Pept_S49_pIV"/>
</dbReference>
<comment type="similarity">
    <text evidence="2">Belongs to the peptidase S49 family.</text>
</comment>
<dbReference type="InterPro" id="IPR047217">
    <property type="entry name" value="S49_SppA_67K_type_N"/>
</dbReference>
<comment type="caution">
    <text evidence="8">The sequence shown here is derived from an EMBL/GenBank/DDBJ whole genome shotgun (WGS) entry which is preliminary data.</text>
</comment>
<evidence type="ECO:0000256" key="2">
    <source>
        <dbReference type="ARBA" id="ARBA00008683"/>
    </source>
</evidence>
<dbReference type="NCBIfam" id="TIGR00706">
    <property type="entry name" value="SppA_dom"/>
    <property type="match status" value="1"/>
</dbReference>
<evidence type="ECO:0000313" key="8">
    <source>
        <dbReference type="EMBL" id="EFA83821.1"/>
    </source>
</evidence>
<comment type="subcellular location">
    <subcellularLocation>
        <location evidence="1">Membrane</location>
    </subcellularLocation>
</comment>
<dbReference type="STRING" id="670386.D3B3C3"/>
<dbReference type="GO" id="GO:0008236">
    <property type="term" value="F:serine-type peptidase activity"/>
    <property type="evidence" value="ECO:0007669"/>
    <property type="project" value="UniProtKB-KW"/>
</dbReference>
<dbReference type="InParanoid" id="D3B3C3"/>
<evidence type="ECO:0000256" key="1">
    <source>
        <dbReference type="ARBA" id="ARBA00004370"/>
    </source>
</evidence>
<dbReference type="InterPro" id="IPR002142">
    <property type="entry name" value="Peptidase_S49"/>
</dbReference>
<evidence type="ECO:0000256" key="4">
    <source>
        <dbReference type="ARBA" id="ARBA00022801"/>
    </source>
</evidence>
<dbReference type="Gene3D" id="6.20.330.10">
    <property type="match status" value="2"/>
</dbReference>
<protein>
    <recommendedName>
        <fullName evidence="7">Peptidase S49 domain-containing protein</fullName>
    </recommendedName>
</protein>
<keyword evidence="6" id="KW-0472">Membrane</keyword>
<feature type="domain" description="Peptidase S49" evidence="7">
    <location>
        <begin position="339"/>
        <end position="473"/>
    </location>
</feature>
<keyword evidence="3" id="KW-0645">Protease</keyword>
<dbReference type="GO" id="GO:0016020">
    <property type="term" value="C:membrane"/>
    <property type="evidence" value="ECO:0007669"/>
    <property type="project" value="UniProtKB-SubCell"/>
</dbReference>
<proteinExistence type="inferred from homology"/>
<evidence type="ECO:0000256" key="6">
    <source>
        <dbReference type="ARBA" id="ARBA00023136"/>
    </source>
</evidence>
<dbReference type="PANTHER" id="PTHR33209">
    <property type="entry name" value="PROTEASE 4"/>
    <property type="match status" value="1"/>
</dbReference>
<dbReference type="RefSeq" id="XP_020435938.1">
    <property type="nucleotide sequence ID" value="XM_020573866.1"/>
</dbReference>